<dbReference type="CDD" id="cd04051">
    <property type="entry name" value="C2_SRC2_like"/>
    <property type="match status" value="1"/>
</dbReference>
<feature type="region of interest" description="Disordered" evidence="1">
    <location>
        <begin position="122"/>
        <end position="156"/>
    </location>
</feature>
<evidence type="ECO:0000313" key="3">
    <source>
        <dbReference type="EMBL" id="KAG9441352.1"/>
    </source>
</evidence>
<dbReference type="PANTHER" id="PTHR32246:SF20">
    <property type="entry name" value="CALCIUM-DEPENDENT LIPID-BINDING (CALB DOMAIN) FAMILY PROTEIN"/>
    <property type="match status" value="1"/>
</dbReference>
<name>A0AAV7DXQ1_ARIFI</name>
<dbReference type="Pfam" id="PF00168">
    <property type="entry name" value="C2"/>
    <property type="match status" value="1"/>
</dbReference>
<comment type="caution">
    <text evidence="3">The sequence shown here is derived from an EMBL/GenBank/DDBJ whole genome shotgun (WGS) entry which is preliminary data.</text>
</comment>
<dbReference type="AlphaFoldDB" id="A0AAV7DXQ1"/>
<accession>A0AAV7DXQ1</accession>
<gene>
    <name evidence="3" type="ORF">H6P81_017206</name>
</gene>
<dbReference type="InterPro" id="IPR035892">
    <property type="entry name" value="C2_domain_sf"/>
</dbReference>
<dbReference type="EMBL" id="JAINDJ010000007">
    <property type="protein sequence ID" value="KAG9441352.1"/>
    <property type="molecule type" value="Genomic_DNA"/>
</dbReference>
<organism evidence="3 4">
    <name type="scientific">Aristolochia fimbriata</name>
    <name type="common">White veined hardy Dutchman's pipe vine</name>
    <dbReference type="NCBI Taxonomy" id="158543"/>
    <lineage>
        <taxon>Eukaryota</taxon>
        <taxon>Viridiplantae</taxon>
        <taxon>Streptophyta</taxon>
        <taxon>Embryophyta</taxon>
        <taxon>Tracheophyta</taxon>
        <taxon>Spermatophyta</taxon>
        <taxon>Magnoliopsida</taxon>
        <taxon>Magnoliidae</taxon>
        <taxon>Piperales</taxon>
        <taxon>Aristolochiaceae</taxon>
        <taxon>Aristolochia</taxon>
    </lineage>
</organism>
<dbReference type="PANTHER" id="PTHR32246">
    <property type="entry name" value="INGRESSION PROTEIN FIC1"/>
    <property type="match status" value="1"/>
</dbReference>
<dbReference type="PROSITE" id="PS50004">
    <property type="entry name" value="C2"/>
    <property type="match status" value="1"/>
</dbReference>
<sequence>MAATTEVEVRIRGAKDLKNVNWRHGALKPYAVVWVHPDGKCSTKVDPEGDASPTWDETLLLPLRGLPLRDATLAIDVVHAKGAEEDDDDDTKPLIGSARLPLRDVLDEVGFGERCVRTLKLKRPSGRPQGKLDVEVTVREAPPPPPPPATASGYGYSYSRDYAPPASAPPSGGYPYGAPPASAPPSGGYPYGAPPASSAGYPYGAPPAPYAAPPTGYPYGYGAPAAPYGYGAQQGSYGASQGSYGTPQGSYGYGAPAYGYGRPEEGKKGGKFGMGTGLAVGAVAGALGGLALAEGFDALEDKIADDAAERVEDDLGYDD</sequence>
<dbReference type="InterPro" id="IPR000008">
    <property type="entry name" value="C2_dom"/>
</dbReference>
<evidence type="ECO:0000259" key="2">
    <source>
        <dbReference type="PROSITE" id="PS50004"/>
    </source>
</evidence>
<evidence type="ECO:0000256" key="1">
    <source>
        <dbReference type="SAM" id="MobiDB-lite"/>
    </source>
</evidence>
<dbReference type="Gene3D" id="2.60.40.150">
    <property type="entry name" value="C2 domain"/>
    <property type="match status" value="1"/>
</dbReference>
<dbReference type="SMART" id="SM00239">
    <property type="entry name" value="C2"/>
    <property type="match status" value="1"/>
</dbReference>
<dbReference type="GO" id="GO:0006952">
    <property type="term" value="P:defense response"/>
    <property type="evidence" value="ECO:0007669"/>
    <property type="project" value="InterPro"/>
</dbReference>
<dbReference type="Proteomes" id="UP000825729">
    <property type="component" value="Unassembled WGS sequence"/>
</dbReference>
<evidence type="ECO:0000313" key="4">
    <source>
        <dbReference type="Proteomes" id="UP000825729"/>
    </source>
</evidence>
<proteinExistence type="predicted"/>
<reference evidence="3 4" key="1">
    <citation type="submission" date="2021-07" db="EMBL/GenBank/DDBJ databases">
        <title>The Aristolochia fimbriata genome: insights into angiosperm evolution, floral development and chemical biosynthesis.</title>
        <authorList>
            <person name="Jiao Y."/>
        </authorList>
    </citation>
    <scope>NUCLEOTIDE SEQUENCE [LARGE SCALE GENOMIC DNA]</scope>
    <source>
        <strain evidence="3">IBCAS-2021</strain>
        <tissue evidence="3">Leaf</tissue>
    </source>
</reference>
<dbReference type="SUPFAM" id="SSF49562">
    <property type="entry name" value="C2 domain (Calcium/lipid-binding domain, CaLB)"/>
    <property type="match status" value="1"/>
</dbReference>
<protein>
    <recommendedName>
        <fullName evidence="2">C2 domain-containing protein</fullName>
    </recommendedName>
</protein>
<dbReference type="InterPro" id="IPR044750">
    <property type="entry name" value="C2_SRC2/BAP"/>
</dbReference>
<feature type="domain" description="C2" evidence="2">
    <location>
        <begin position="1"/>
        <end position="116"/>
    </location>
</feature>
<keyword evidence="4" id="KW-1185">Reference proteome</keyword>